<proteinExistence type="predicted"/>
<evidence type="ECO:0000313" key="3">
    <source>
        <dbReference type="EMBL" id="WNZ27541.1"/>
    </source>
</evidence>
<name>A0AA97ALJ0_9CYAN</name>
<reference evidence="3" key="1">
    <citation type="submission" date="2020-05" db="EMBL/GenBank/DDBJ databases">
        <authorList>
            <person name="Zhu T."/>
            <person name="Keshari N."/>
            <person name="Lu X."/>
        </authorList>
    </citation>
    <scope>NUCLEOTIDE SEQUENCE</scope>
    <source>
        <strain evidence="3">NK1-12</strain>
    </source>
</reference>
<feature type="compositionally biased region" description="Polar residues" evidence="1">
    <location>
        <begin position="111"/>
        <end position="121"/>
    </location>
</feature>
<feature type="region of interest" description="Disordered" evidence="1">
    <location>
        <begin position="27"/>
        <end position="58"/>
    </location>
</feature>
<evidence type="ECO:0000256" key="1">
    <source>
        <dbReference type="SAM" id="MobiDB-lite"/>
    </source>
</evidence>
<organism evidence="3">
    <name type="scientific">Leptolyngbya sp. NK1-12</name>
    <dbReference type="NCBI Taxonomy" id="2547451"/>
    <lineage>
        <taxon>Bacteria</taxon>
        <taxon>Bacillati</taxon>
        <taxon>Cyanobacteriota</taxon>
        <taxon>Cyanophyceae</taxon>
        <taxon>Leptolyngbyales</taxon>
        <taxon>Leptolyngbyaceae</taxon>
        <taxon>Leptolyngbya group</taxon>
        <taxon>Leptolyngbya</taxon>
    </lineage>
</organism>
<gene>
    <name evidence="3" type="ORF">HJG54_32220</name>
</gene>
<keyword evidence="2" id="KW-0732">Signal</keyword>
<sequence>MMTQPFSQLFMLGLAAIIGLSVAAPVQAQSDPTQTDAAPASLLASDPAELDSGVETLPPDLTAPLEVNQQQADQFFVPQNSQIIQPQPVPGVLSDELIGPPPGGQTPAELTPNQQLTIPIR</sequence>
<accession>A0AA97ALJ0</accession>
<feature type="signal peptide" evidence="2">
    <location>
        <begin position="1"/>
        <end position="23"/>
    </location>
</feature>
<dbReference type="RefSeq" id="WP_316435885.1">
    <property type="nucleotide sequence ID" value="NZ_CP053587.1"/>
</dbReference>
<feature type="compositionally biased region" description="Low complexity" evidence="1">
    <location>
        <begin position="36"/>
        <end position="51"/>
    </location>
</feature>
<protein>
    <submittedName>
        <fullName evidence="3">Uncharacterized protein</fullName>
    </submittedName>
</protein>
<feature type="chain" id="PRO_5041637204" evidence="2">
    <location>
        <begin position="24"/>
        <end position="121"/>
    </location>
</feature>
<feature type="region of interest" description="Disordered" evidence="1">
    <location>
        <begin position="90"/>
        <end position="121"/>
    </location>
</feature>
<dbReference type="AlphaFoldDB" id="A0AA97ALJ0"/>
<evidence type="ECO:0000256" key="2">
    <source>
        <dbReference type="SAM" id="SignalP"/>
    </source>
</evidence>
<dbReference type="EMBL" id="CP053587">
    <property type="protein sequence ID" value="WNZ27541.1"/>
    <property type="molecule type" value="Genomic_DNA"/>
</dbReference>